<dbReference type="Proteomes" id="UP000324800">
    <property type="component" value="Unassembled WGS sequence"/>
</dbReference>
<evidence type="ECO:0000313" key="2">
    <source>
        <dbReference type="EMBL" id="KAA6372319.1"/>
    </source>
</evidence>
<feature type="compositionally biased region" description="Polar residues" evidence="1">
    <location>
        <begin position="74"/>
        <end position="94"/>
    </location>
</feature>
<sequence>MPELYQGSPHDSHEATRLQEKLDAITKMHVVYQAKKPENLDLICEQVAKHERELLLRQENETLGFELNKKGITSESAGSSISINPIKTNMSSGVCSARQRA</sequence>
<accession>A0A5J4UPC6</accession>
<comment type="caution">
    <text evidence="2">The sequence shown here is derived from an EMBL/GenBank/DDBJ whole genome shotgun (WGS) entry which is preliminary data.</text>
</comment>
<reference evidence="2 3" key="1">
    <citation type="submission" date="2019-03" db="EMBL/GenBank/DDBJ databases">
        <title>Single cell metagenomics reveals metabolic interactions within the superorganism composed of flagellate Streblomastix strix and complex community of Bacteroidetes bacteria on its surface.</title>
        <authorList>
            <person name="Treitli S.C."/>
            <person name="Kolisko M."/>
            <person name="Husnik F."/>
            <person name="Keeling P."/>
            <person name="Hampl V."/>
        </authorList>
    </citation>
    <scope>NUCLEOTIDE SEQUENCE [LARGE SCALE GENOMIC DNA]</scope>
    <source>
        <strain evidence="2">ST1C</strain>
    </source>
</reference>
<gene>
    <name evidence="2" type="ORF">EZS28_032154</name>
</gene>
<evidence type="ECO:0000313" key="3">
    <source>
        <dbReference type="Proteomes" id="UP000324800"/>
    </source>
</evidence>
<protein>
    <submittedName>
        <fullName evidence="2">Uncharacterized protein</fullName>
    </submittedName>
</protein>
<name>A0A5J4UPC6_9EUKA</name>
<dbReference type="AlphaFoldDB" id="A0A5J4UPC6"/>
<organism evidence="2 3">
    <name type="scientific">Streblomastix strix</name>
    <dbReference type="NCBI Taxonomy" id="222440"/>
    <lineage>
        <taxon>Eukaryota</taxon>
        <taxon>Metamonada</taxon>
        <taxon>Preaxostyla</taxon>
        <taxon>Oxymonadida</taxon>
        <taxon>Streblomastigidae</taxon>
        <taxon>Streblomastix</taxon>
    </lineage>
</organism>
<proteinExistence type="predicted"/>
<evidence type="ECO:0000256" key="1">
    <source>
        <dbReference type="SAM" id="MobiDB-lite"/>
    </source>
</evidence>
<dbReference type="EMBL" id="SNRW01013691">
    <property type="protein sequence ID" value="KAA6372319.1"/>
    <property type="molecule type" value="Genomic_DNA"/>
</dbReference>
<feature type="region of interest" description="Disordered" evidence="1">
    <location>
        <begin position="74"/>
        <end position="101"/>
    </location>
</feature>